<dbReference type="Ensembl" id="ENSMPUT00000019286.1">
    <property type="protein sequence ID" value="ENSMPUP00000019011.1"/>
    <property type="gene ID" value="ENSMPUG00000019134.1"/>
</dbReference>
<feature type="compositionally biased region" description="Pro residues" evidence="1">
    <location>
        <begin position="247"/>
        <end position="256"/>
    </location>
</feature>
<feature type="compositionally biased region" description="Basic and acidic residues" evidence="1">
    <location>
        <begin position="53"/>
        <end position="66"/>
    </location>
</feature>
<evidence type="ECO:0000256" key="1">
    <source>
        <dbReference type="SAM" id="MobiDB-lite"/>
    </source>
</evidence>
<dbReference type="AlphaFoldDB" id="M3Z5Z9"/>
<protein>
    <submittedName>
        <fullName evidence="2">Uncharacterized protein</fullName>
    </submittedName>
</protein>
<evidence type="ECO:0000313" key="2">
    <source>
        <dbReference type="Ensembl" id="ENSMPUP00000019011.1"/>
    </source>
</evidence>
<dbReference type="EMBL" id="AEYP01114780">
    <property type="status" value="NOT_ANNOTATED_CDS"/>
    <property type="molecule type" value="Genomic_DNA"/>
</dbReference>
<reference evidence="2" key="1">
    <citation type="submission" date="2024-06" db="UniProtKB">
        <authorList>
            <consortium name="Ensembl"/>
        </authorList>
    </citation>
    <scope>IDENTIFICATION</scope>
</reference>
<sequence length="290" mass="30411">RAKGHQGRRLPVPPRGLSLTSPPRRWQAQNPRECRRRAPSAQTRRNRPGLWATHERRGDDTEEKAGPGKLLGKRGNLPSLSLWHGQDRRALRSPPPGRGNPGPRRFPGARAETDCPARAAPRPPSQLSLLLLLSPSAGASAPGCSPAPGEGDPVPGSGGGVGAGGPQPTVFCFLIPDMLADWTLRGGRTLGARLPGAEVRELSARRRLLGPDSREGGIKRLPQTRRTSLDRPPPRTPPPAALLSAPSAPPAAPSPGDPAAAWAGPGPAPYSPERPRPGQAGGEVAPRAQP</sequence>
<organism evidence="2">
    <name type="scientific">Mustela putorius furo</name>
    <name type="common">European domestic ferret</name>
    <name type="synonym">Mustela furo</name>
    <dbReference type="NCBI Taxonomy" id="9669"/>
    <lineage>
        <taxon>Eukaryota</taxon>
        <taxon>Metazoa</taxon>
        <taxon>Chordata</taxon>
        <taxon>Craniata</taxon>
        <taxon>Vertebrata</taxon>
        <taxon>Euteleostomi</taxon>
        <taxon>Mammalia</taxon>
        <taxon>Eutheria</taxon>
        <taxon>Laurasiatheria</taxon>
        <taxon>Carnivora</taxon>
        <taxon>Caniformia</taxon>
        <taxon>Musteloidea</taxon>
        <taxon>Mustelidae</taxon>
        <taxon>Mustelinae</taxon>
        <taxon>Mustela</taxon>
    </lineage>
</organism>
<feature type="compositionally biased region" description="Low complexity" evidence="1">
    <location>
        <begin position="137"/>
        <end position="155"/>
    </location>
</feature>
<name>M3Z5Z9_MUSPF</name>
<proteinExistence type="predicted"/>
<feature type="region of interest" description="Disordered" evidence="1">
    <location>
        <begin position="137"/>
        <end position="162"/>
    </location>
</feature>
<feature type="region of interest" description="Disordered" evidence="1">
    <location>
        <begin position="205"/>
        <end position="290"/>
    </location>
</feature>
<dbReference type="InParanoid" id="M3Z5Z9"/>
<dbReference type="HOGENOM" id="CLU_961506_0_0_1"/>
<feature type="region of interest" description="Disordered" evidence="1">
    <location>
        <begin position="1"/>
        <end position="123"/>
    </location>
</feature>
<accession>M3Z5Z9</accession>